<evidence type="ECO:0000256" key="8">
    <source>
        <dbReference type="ARBA" id="ARBA00022989"/>
    </source>
</evidence>
<evidence type="ECO:0000256" key="3">
    <source>
        <dbReference type="ARBA" id="ARBA00022630"/>
    </source>
</evidence>
<feature type="transmembrane region" description="Helical" evidence="13">
    <location>
        <begin position="201"/>
        <end position="221"/>
    </location>
</feature>
<proteinExistence type="predicted"/>
<evidence type="ECO:0000256" key="1">
    <source>
        <dbReference type="ARBA" id="ARBA00001974"/>
    </source>
</evidence>
<evidence type="ECO:0000256" key="9">
    <source>
        <dbReference type="ARBA" id="ARBA00023002"/>
    </source>
</evidence>
<dbReference type="PRINTS" id="PR00410">
    <property type="entry name" value="PHEHYDRXLASE"/>
</dbReference>
<dbReference type="RefSeq" id="WP_165182455.1">
    <property type="nucleotide sequence ID" value="NZ_JAAKZI010000020.1"/>
</dbReference>
<dbReference type="Proteomes" id="UP000479226">
    <property type="component" value="Unassembled WGS sequence"/>
</dbReference>
<evidence type="ECO:0000256" key="4">
    <source>
        <dbReference type="ARBA" id="ARBA00022692"/>
    </source>
</evidence>
<feature type="domain" description="FAD-binding FR-type" evidence="14">
    <location>
        <begin position="227"/>
        <end position="327"/>
    </location>
</feature>
<dbReference type="SUPFAM" id="SSF63380">
    <property type="entry name" value="Riboflavin synthase domain-like"/>
    <property type="match status" value="1"/>
</dbReference>
<dbReference type="Gene3D" id="2.40.30.10">
    <property type="entry name" value="Translation factors"/>
    <property type="match status" value="1"/>
</dbReference>
<reference evidence="15 16" key="1">
    <citation type="submission" date="2020-02" db="EMBL/GenBank/DDBJ databases">
        <title>Genome sequence of the type strain DSM 27180 of Arthrobacter silviterrae.</title>
        <authorList>
            <person name="Gao J."/>
            <person name="Sun J."/>
        </authorList>
    </citation>
    <scope>NUCLEOTIDE SEQUENCE [LARGE SCALE GENOMIC DNA]</scope>
    <source>
        <strain evidence="15 16">DSM 27180</strain>
    </source>
</reference>
<keyword evidence="12 13" id="KW-0472">Membrane</keyword>
<dbReference type="EMBL" id="JAAKZI010000020">
    <property type="protein sequence ID" value="NGN84214.1"/>
    <property type="molecule type" value="Genomic_DNA"/>
</dbReference>
<dbReference type="InterPro" id="IPR013130">
    <property type="entry name" value="Fe3_Rdtase_TM_dom"/>
</dbReference>
<dbReference type="InterPro" id="IPR001433">
    <property type="entry name" value="OxRdtase_FAD/NAD-bd"/>
</dbReference>
<comment type="subcellular location">
    <subcellularLocation>
        <location evidence="2">Membrane</location>
        <topology evidence="2">Multi-pass membrane protein</topology>
    </subcellularLocation>
</comment>
<dbReference type="Gene3D" id="3.40.50.80">
    <property type="entry name" value="Nucleotide-binding domain of ferredoxin-NADP reductase (FNR) module"/>
    <property type="match status" value="1"/>
</dbReference>
<keyword evidence="3" id="KW-0285">Flavoprotein</keyword>
<comment type="caution">
    <text evidence="15">The sequence shown here is derived from an EMBL/GenBank/DDBJ whole genome shotgun (WGS) entry which is preliminary data.</text>
</comment>
<evidence type="ECO:0000256" key="10">
    <source>
        <dbReference type="ARBA" id="ARBA00023004"/>
    </source>
</evidence>
<keyword evidence="5" id="KW-0001">2Fe-2S</keyword>
<evidence type="ECO:0000256" key="11">
    <source>
        <dbReference type="ARBA" id="ARBA00023014"/>
    </source>
</evidence>
<feature type="transmembrane region" description="Helical" evidence="13">
    <location>
        <begin position="20"/>
        <end position="42"/>
    </location>
</feature>
<evidence type="ECO:0000313" key="15">
    <source>
        <dbReference type="EMBL" id="NGN84214.1"/>
    </source>
</evidence>
<keyword evidence="4 13" id="KW-0812">Transmembrane</keyword>
<dbReference type="InterPro" id="IPR001709">
    <property type="entry name" value="Flavoprot_Pyr_Nucl_cyt_Rdtase"/>
</dbReference>
<keyword evidence="7" id="KW-0274">FAD</keyword>
<keyword evidence="10" id="KW-0408">Iron</keyword>
<keyword evidence="6" id="KW-0479">Metal-binding</keyword>
<evidence type="ECO:0000256" key="13">
    <source>
        <dbReference type="SAM" id="Phobius"/>
    </source>
</evidence>
<sequence>MLRAQALPRADRVHGRIRCVRPAAVLWLVWAGAAAVLSLWWFDTPNVSGLGDWLTGAGRITGLMAGYAVVVLIALMSRIPALDRGVGTDRLSRWHAMGGRYAVGLTVAHGLLITWGYAVTSHTNFLHQGVVLILSYPDVLAATVAGLLLLGVGMVSARAARARLKYETWFYLHFYTYLAVALAFSHQFSTGADFINNLPARILWSALYIAVGALLLWHRILTPIRQALRHRMRVAQVYAEGPGVVSIVISGRHLEELATEPGQFFRWRFLTRDSWWAANPFSLSAPAASNSVRITVKDLGEHSHQLRYLRAGTRVVAEGPYGAFTARLRRRRKVLLLGGGVGITPLRALFETLEGAPGEVLMMYRATSESDVLFRSELDSIAAARGTRVYYAVGPRRSGNANQLSARRLLAAVPDLAQRDIYLCGPPGMTAEAIKGLRAAGIRPRQIHHESFEQ</sequence>
<dbReference type="PROSITE" id="PS51384">
    <property type="entry name" value="FAD_FR"/>
    <property type="match status" value="1"/>
</dbReference>
<evidence type="ECO:0000256" key="7">
    <source>
        <dbReference type="ARBA" id="ARBA00022827"/>
    </source>
</evidence>
<evidence type="ECO:0000256" key="6">
    <source>
        <dbReference type="ARBA" id="ARBA00022723"/>
    </source>
</evidence>
<keyword evidence="8 13" id="KW-1133">Transmembrane helix</keyword>
<dbReference type="Pfam" id="PF01794">
    <property type="entry name" value="Ferric_reduct"/>
    <property type="match status" value="1"/>
</dbReference>
<evidence type="ECO:0000313" key="16">
    <source>
        <dbReference type="Proteomes" id="UP000479226"/>
    </source>
</evidence>
<evidence type="ECO:0000256" key="12">
    <source>
        <dbReference type="ARBA" id="ARBA00023136"/>
    </source>
</evidence>
<accession>A0ABX0DBE0</accession>
<keyword evidence="11" id="KW-0411">Iron-sulfur</keyword>
<keyword evidence="16" id="KW-1185">Reference proteome</keyword>
<dbReference type="Pfam" id="PF00175">
    <property type="entry name" value="NAD_binding_1"/>
    <property type="match status" value="1"/>
</dbReference>
<dbReference type="InterPro" id="IPR050415">
    <property type="entry name" value="MRET"/>
</dbReference>
<organism evidence="15 16">
    <name type="scientific">Arthrobacter silviterrae</name>
    <dbReference type="NCBI Taxonomy" id="2026658"/>
    <lineage>
        <taxon>Bacteria</taxon>
        <taxon>Bacillati</taxon>
        <taxon>Actinomycetota</taxon>
        <taxon>Actinomycetes</taxon>
        <taxon>Micrococcales</taxon>
        <taxon>Micrococcaceae</taxon>
        <taxon>Arthrobacter</taxon>
    </lineage>
</organism>
<name>A0ABX0DBE0_9MICC</name>
<dbReference type="InterPro" id="IPR039261">
    <property type="entry name" value="FNR_nucleotide-bd"/>
</dbReference>
<feature type="transmembrane region" description="Helical" evidence="13">
    <location>
        <begin position="62"/>
        <end position="81"/>
    </location>
</feature>
<evidence type="ECO:0000256" key="2">
    <source>
        <dbReference type="ARBA" id="ARBA00004141"/>
    </source>
</evidence>
<dbReference type="PRINTS" id="PR00371">
    <property type="entry name" value="FPNCR"/>
</dbReference>
<dbReference type="PANTHER" id="PTHR47354">
    <property type="entry name" value="NADH OXIDOREDUCTASE HCR"/>
    <property type="match status" value="1"/>
</dbReference>
<feature type="transmembrane region" description="Helical" evidence="13">
    <location>
        <begin position="139"/>
        <end position="157"/>
    </location>
</feature>
<evidence type="ECO:0000259" key="14">
    <source>
        <dbReference type="PROSITE" id="PS51384"/>
    </source>
</evidence>
<dbReference type="InterPro" id="IPR017938">
    <property type="entry name" value="Riboflavin_synthase-like_b-brl"/>
</dbReference>
<feature type="transmembrane region" description="Helical" evidence="13">
    <location>
        <begin position="101"/>
        <end position="119"/>
    </location>
</feature>
<gene>
    <name evidence="15" type="ORF">G6N77_12205</name>
</gene>
<comment type="cofactor">
    <cofactor evidence="1">
        <name>FAD</name>
        <dbReference type="ChEBI" id="CHEBI:57692"/>
    </cofactor>
</comment>
<keyword evidence="9" id="KW-0560">Oxidoreductase</keyword>
<dbReference type="InterPro" id="IPR017927">
    <property type="entry name" value="FAD-bd_FR_type"/>
</dbReference>
<protein>
    <submittedName>
        <fullName evidence="15">Ferric reductase</fullName>
    </submittedName>
</protein>
<feature type="transmembrane region" description="Helical" evidence="13">
    <location>
        <begin position="169"/>
        <end position="189"/>
    </location>
</feature>
<dbReference type="SUPFAM" id="SSF52343">
    <property type="entry name" value="Ferredoxin reductase-like, C-terminal NADP-linked domain"/>
    <property type="match status" value="1"/>
</dbReference>
<evidence type="ECO:0000256" key="5">
    <source>
        <dbReference type="ARBA" id="ARBA00022714"/>
    </source>
</evidence>
<dbReference type="PANTHER" id="PTHR47354:SF8">
    <property type="entry name" value="1,2-PHENYLACETYL-COA EPOXIDASE, SUBUNIT E"/>
    <property type="match status" value="1"/>
</dbReference>